<dbReference type="InterPro" id="IPR045170">
    <property type="entry name" value="MTOX"/>
</dbReference>
<protein>
    <submittedName>
        <fullName evidence="6">Sarcosine oxidase</fullName>
    </submittedName>
</protein>
<evidence type="ECO:0000259" key="5">
    <source>
        <dbReference type="Pfam" id="PF01266"/>
    </source>
</evidence>
<name>A0ABQ4G729_9ACTN</name>
<dbReference type="PANTHER" id="PTHR10961">
    <property type="entry name" value="PEROXISOMAL SARCOSINE OXIDASE"/>
    <property type="match status" value="1"/>
</dbReference>
<evidence type="ECO:0000256" key="1">
    <source>
        <dbReference type="ARBA" id="ARBA00001974"/>
    </source>
</evidence>
<dbReference type="InterPro" id="IPR006076">
    <property type="entry name" value="FAD-dep_OxRdtase"/>
</dbReference>
<evidence type="ECO:0000256" key="2">
    <source>
        <dbReference type="ARBA" id="ARBA00022630"/>
    </source>
</evidence>
<dbReference type="Gene3D" id="3.30.9.10">
    <property type="entry name" value="D-Amino Acid Oxidase, subunit A, domain 2"/>
    <property type="match status" value="1"/>
</dbReference>
<evidence type="ECO:0000313" key="6">
    <source>
        <dbReference type="EMBL" id="GIH42883.1"/>
    </source>
</evidence>
<dbReference type="Gene3D" id="3.50.50.60">
    <property type="entry name" value="FAD/NAD(P)-binding domain"/>
    <property type="match status" value="1"/>
</dbReference>
<accession>A0ABQ4G729</accession>
<keyword evidence="3" id="KW-0274">FAD</keyword>
<evidence type="ECO:0000313" key="7">
    <source>
        <dbReference type="Proteomes" id="UP000603904"/>
    </source>
</evidence>
<dbReference type="PANTHER" id="PTHR10961:SF7">
    <property type="entry name" value="FAD DEPENDENT OXIDOREDUCTASE DOMAIN-CONTAINING PROTEIN"/>
    <property type="match status" value="1"/>
</dbReference>
<reference evidence="6 7" key="1">
    <citation type="submission" date="2021-01" db="EMBL/GenBank/DDBJ databases">
        <title>Whole genome shotgun sequence of Microbispora corallina NBRC 16416.</title>
        <authorList>
            <person name="Komaki H."/>
            <person name="Tamura T."/>
        </authorList>
    </citation>
    <scope>NUCLEOTIDE SEQUENCE [LARGE SCALE GENOMIC DNA]</scope>
    <source>
        <strain evidence="6 7">NBRC 16416</strain>
    </source>
</reference>
<dbReference type="InterPro" id="IPR036188">
    <property type="entry name" value="FAD/NAD-bd_sf"/>
</dbReference>
<dbReference type="Pfam" id="PF01266">
    <property type="entry name" value="DAO"/>
    <property type="match status" value="1"/>
</dbReference>
<comment type="cofactor">
    <cofactor evidence="1">
        <name>FAD</name>
        <dbReference type="ChEBI" id="CHEBI:57692"/>
    </cofactor>
</comment>
<organism evidence="6 7">
    <name type="scientific">Microbispora corallina</name>
    <dbReference type="NCBI Taxonomy" id="83302"/>
    <lineage>
        <taxon>Bacteria</taxon>
        <taxon>Bacillati</taxon>
        <taxon>Actinomycetota</taxon>
        <taxon>Actinomycetes</taxon>
        <taxon>Streptosporangiales</taxon>
        <taxon>Streptosporangiaceae</taxon>
        <taxon>Microbispora</taxon>
    </lineage>
</organism>
<dbReference type="RefSeq" id="WP_204060049.1">
    <property type="nucleotide sequence ID" value="NZ_BAAAGP010000022.1"/>
</dbReference>
<feature type="domain" description="FAD dependent oxidoreductase" evidence="5">
    <location>
        <begin position="4"/>
        <end position="343"/>
    </location>
</feature>
<dbReference type="SUPFAM" id="SSF51905">
    <property type="entry name" value="FAD/NAD(P)-binding domain"/>
    <property type="match status" value="1"/>
</dbReference>
<evidence type="ECO:0000256" key="4">
    <source>
        <dbReference type="ARBA" id="ARBA00023002"/>
    </source>
</evidence>
<proteinExistence type="predicted"/>
<keyword evidence="7" id="KW-1185">Reference proteome</keyword>
<sequence length="376" mass="40912">MRSVVVVGAGIWGSSLALRLAETGWRVTLVEQYTPGHVRQSSAGETRLLRCGHGSDDWYAGMAWRAREGWRRLEERTGEELFCESGLMWFAHREDGPERRSARVLDALGVPHALLDPDEAARRFPGLGTDDLAFALWEPHAGVLRARRATQVTARLALDAGVRLVRARALPYGGGTGVVADGEVLTADRVVWACGAWLPEVFGAEFGVEVEVTRQDTFHFGVPSAWATPPVPAFCDYEMAAYGHGDLDGTGMKVTDDAEGEPYDPESGDRRVTEGAERAARAHLARRFPSLVGAPVVFSQVCQYTLTRDSEWIVAEVADGVWLLGGDSGHGFKHAPALADYVAGILDGRWAPEARFGLHERRPAHGLRTSGRSAAF</sequence>
<keyword evidence="2" id="KW-0285">Flavoprotein</keyword>
<evidence type="ECO:0000256" key="3">
    <source>
        <dbReference type="ARBA" id="ARBA00022827"/>
    </source>
</evidence>
<gene>
    <name evidence="6" type="ORF">Mco01_58830</name>
</gene>
<dbReference type="EMBL" id="BOOC01000033">
    <property type="protein sequence ID" value="GIH42883.1"/>
    <property type="molecule type" value="Genomic_DNA"/>
</dbReference>
<comment type="caution">
    <text evidence="6">The sequence shown here is derived from an EMBL/GenBank/DDBJ whole genome shotgun (WGS) entry which is preliminary data.</text>
</comment>
<keyword evidence="4" id="KW-0560">Oxidoreductase</keyword>
<dbReference type="Proteomes" id="UP000603904">
    <property type="component" value="Unassembled WGS sequence"/>
</dbReference>
<dbReference type="SUPFAM" id="SSF54373">
    <property type="entry name" value="FAD-linked reductases, C-terminal domain"/>
    <property type="match status" value="1"/>
</dbReference>